<evidence type="ECO:0000256" key="1">
    <source>
        <dbReference type="SAM" id="Phobius"/>
    </source>
</evidence>
<dbReference type="Proteomes" id="UP000622797">
    <property type="component" value="Unassembled WGS sequence"/>
</dbReference>
<proteinExistence type="predicted"/>
<dbReference type="EMBL" id="JABEXW010001178">
    <property type="protein sequence ID" value="KAF4946302.1"/>
    <property type="molecule type" value="Genomic_DNA"/>
</dbReference>
<comment type="caution">
    <text evidence="2">The sequence shown here is derived from an EMBL/GenBank/DDBJ whole genome shotgun (WGS) entry which is preliminary data.</text>
</comment>
<keyword evidence="1" id="KW-0812">Transmembrane</keyword>
<accession>A0A8H4SVJ0</accession>
<gene>
    <name evidence="2" type="ORF">FSARC_14232</name>
</gene>
<sequence>MDHFASSKAGSKSTTISFPDIPKDACVVQICTVPVHRREAGRSSSLIIIICGPTSLHQDIIRELPNPLTASTKWFLLTLDEIRGYIKCTKGAMIITQSMLCNGWVIRPSLGAPPTPGVMNSPIIGKQLCRRIAHNVSPLIQHLSLHGYLGSDAASSSPAGLDRNDESLNATQDESRAAVLESCNAFLSIPTKRPLFNLYEALDDWARLCGDRRGNSMSRLWEHWQLLPHARTDNDKASTELHSTLEFKRTQAQILALLEQNIFGEQLIRQLFELDPNSTWNSMNDKLDRVIQKSVHCLAMINFASVSVTLEGLPTAQTRPLYPTELTLSTTLSDEERAFVNGISSMFSEKKGTASIFEPTEIKALGRYLWNNNINKLPQNQPHREEAIGTHLGYIYLISVVAIIFLRKELVMTPTVARQVSIQGCCHPRRPVPPRSQCFG</sequence>
<reference evidence="2" key="2">
    <citation type="submission" date="2020-05" db="EMBL/GenBank/DDBJ databases">
        <authorList>
            <person name="Kim H.-S."/>
            <person name="Proctor R.H."/>
            <person name="Brown D.W."/>
        </authorList>
    </citation>
    <scope>NUCLEOTIDE SEQUENCE</scope>
    <source>
        <strain evidence="2">NRRL 20472</strain>
    </source>
</reference>
<evidence type="ECO:0000313" key="2">
    <source>
        <dbReference type="EMBL" id="KAF4946302.1"/>
    </source>
</evidence>
<feature type="transmembrane region" description="Helical" evidence="1">
    <location>
        <begin position="388"/>
        <end position="406"/>
    </location>
</feature>
<dbReference type="OrthoDB" id="3000060at2759"/>
<evidence type="ECO:0000313" key="3">
    <source>
        <dbReference type="Proteomes" id="UP000622797"/>
    </source>
</evidence>
<dbReference type="AlphaFoldDB" id="A0A8H4SVJ0"/>
<organism evidence="2 3">
    <name type="scientific">Fusarium sarcochroum</name>
    <dbReference type="NCBI Taxonomy" id="1208366"/>
    <lineage>
        <taxon>Eukaryota</taxon>
        <taxon>Fungi</taxon>
        <taxon>Dikarya</taxon>
        <taxon>Ascomycota</taxon>
        <taxon>Pezizomycotina</taxon>
        <taxon>Sordariomycetes</taxon>
        <taxon>Hypocreomycetidae</taxon>
        <taxon>Hypocreales</taxon>
        <taxon>Nectriaceae</taxon>
        <taxon>Fusarium</taxon>
        <taxon>Fusarium lateritium species complex</taxon>
    </lineage>
</organism>
<keyword evidence="1" id="KW-1133">Transmembrane helix</keyword>
<protein>
    <submittedName>
        <fullName evidence="2">Uncharacterized protein</fullName>
    </submittedName>
</protein>
<reference evidence="2" key="1">
    <citation type="journal article" date="2020" name="BMC Genomics">
        <title>Correction to: Identification and distribution of gene clusters required for synthesis of sphingolipid metabolism inhibitors in diverse species of the filamentous fungus Fusarium.</title>
        <authorList>
            <person name="Kim H.S."/>
            <person name="Lohmar J.M."/>
            <person name="Busman M."/>
            <person name="Brown D.W."/>
            <person name="Naumann T.A."/>
            <person name="Divon H.H."/>
            <person name="Lysoe E."/>
            <person name="Uhlig S."/>
            <person name="Proctor R.H."/>
        </authorList>
    </citation>
    <scope>NUCLEOTIDE SEQUENCE</scope>
    <source>
        <strain evidence="2">NRRL 20472</strain>
    </source>
</reference>
<name>A0A8H4SVJ0_9HYPO</name>
<keyword evidence="3" id="KW-1185">Reference proteome</keyword>
<keyword evidence="1" id="KW-0472">Membrane</keyword>